<dbReference type="Proteomes" id="UP000250831">
    <property type="component" value="Unassembled WGS sequence"/>
</dbReference>
<dbReference type="GO" id="GO:0016788">
    <property type="term" value="F:hydrolase activity, acting on ester bonds"/>
    <property type="evidence" value="ECO:0007669"/>
    <property type="project" value="UniProtKB-ARBA"/>
</dbReference>
<dbReference type="OrthoDB" id="9807041at2"/>
<feature type="chain" id="PRO_5016611698" evidence="3">
    <location>
        <begin position="22"/>
        <end position="256"/>
    </location>
</feature>
<evidence type="ECO:0000313" key="5">
    <source>
        <dbReference type="EMBL" id="PUV23597.1"/>
    </source>
</evidence>
<proteinExistence type="inferred from homology"/>
<keyword evidence="3" id="KW-0732">Signal</keyword>
<keyword evidence="6" id="KW-1185">Reference proteome</keyword>
<dbReference type="PANTHER" id="PTHR43695:SF1">
    <property type="entry name" value="RHAMNOGALACTURONAN ACETYLESTERASE"/>
    <property type="match status" value="1"/>
</dbReference>
<organism evidence="5 6">
    <name type="scientific">Sphingobacterium athyrii</name>
    <dbReference type="NCBI Taxonomy" id="2152717"/>
    <lineage>
        <taxon>Bacteria</taxon>
        <taxon>Pseudomonadati</taxon>
        <taxon>Bacteroidota</taxon>
        <taxon>Sphingobacteriia</taxon>
        <taxon>Sphingobacteriales</taxon>
        <taxon>Sphingobacteriaceae</taxon>
        <taxon>Sphingobacterium</taxon>
    </lineage>
</organism>
<evidence type="ECO:0000256" key="2">
    <source>
        <dbReference type="ARBA" id="ARBA00022801"/>
    </source>
</evidence>
<evidence type="ECO:0000256" key="1">
    <source>
        <dbReference type="ARBA" id="ARBA00008668"/>
    </source>
</evidence>
<reference evidence="5 6" key="1">
    <citation type="submission" date="2018-04" db="EMBL/GenBank/DDBJ databases">
        <title>Sphingobacterium sp. M46 Genome.</title>
        <authorList>
            <person name="Cheng J."/>
            <person name="Li Y."/>
        </authorList>
    </citation>
    <scope>NUCLEOTIDE SEQUENCE [LARGE SCALE GENOMIC DNA]</scope>
    <source>
        <strain evidence="5 6">M46</strain>
    </source>
</reference>
<dbReference type="InterPro" id="IPR013830">
    <property type="entry name" value="SGNH_hydro"/>
</dbReference>
<dbReference type="EMBL" id="QCXX01000004">
    <property type="protein sequence ID" value="PUV23597.1"/>
    <property type="molecule type" value="Genomic_DNA"/>
</dbReference>
<dbReference type="Pfam" id="PF13472">
    <property type="entry name" value="Lipase_GDSL_2"/>
    <property type="match status" value="1"/>
</dbReference>
<feature type="signal peptide" evidence="3">
    <location>
        <begin position="1"/>
        <end position="21"/>
    </location>
</feature>
<accession>A0A363NS86</accession>
<feature type="domain" description="SGNH hydrolase-type esterase" evidence="4">
    <location>
        <begin position="31"/>
        <end position="234"/>
    </location>
</feature>
<name>A0A363NS86_9SPHI</name>
<dbReference type="InterPro" id="IPR036514">
    <property type="entry name" value="SGNH_hydro_sf"/>
</dbReference>
<dbReference type="Gene3D" id="3.40.50.1110">
    <property type="entry name" value="SGNH hydrolase"/>
    <property type="match status" value="1"/>
</dbReference>
<gene>
    <name evidence="5" type="ORF">DCO56_16995</name>
</gene>
<comment type="caution">
    <text evidence="5">The sequence shown here is derived from an EMBL/GenBank/DDBJ whole genome shotgun (WGS) entry which is preliminary data.</text>
</comment>
<dbReference type="SUPFAM" id="SSF52266">
    <property type="entry name" value="SGNH hydrolase"/>
    <property type="match status" value="1"/>
</dbReference>
<comment type="similarity">
    <text evidence="1">Belongs to the 'GDSL' lipolytic enzyme family.</text>
</comment>
<dbReference type="CDD" id="cd01821">
    <property type="entry name" value="Rhamnogalacturan_acetylesterase_like"/>
    <property type="match status" value="1"/>
</dbReference>
<keyword evidence="2" id="KW-0378">Hydrolase</keyword>
<sequence length="256" mass="29130">MKHTIKWIGMALTAFLLISFAKQQNKPTIYLIGDSTVKNSNKEYWGWGTLLPELLDTTRVRVDNHAMAGRSTRTFVKEGRWAKVDSLFKPGDFLLIQFGHNEGSKPDTSRQGYRGVLRGIGQDSIVLDWGNGKKETVRTYGENLRRFVIEAKKKRVTPILLSMIPRNQWDDQGKVKRADKDFGLWAKQIAEEQGVAFLDLNSITADKYDRLGPEAVKSSYFPGDHTHTNKDGARENALSVVEGFRRIKSQLIQYIK</sequence>
<dbReference type="PANTHER" id="PTHR43695">
    <property type="entry name" value="PUTATIVE (AFU_ORTHOLOGUE AFUA_2G17250)-RELATED"/>
    <property type="match status" value="1"/>
</dbReference>
<evidence type="ECO:0000256" key="3">
    <source>
        <dbReference type="SAM" id="SignalP"/>
    </source>
</evidence>
<evidence type="ECO:0000259" key="4">
    <source>
        <dbReference type="Pfam" id="PF13472"/>
    </source>
</evidence>
<dbReference type="AlphaFoldDB" id="A0A363NS86"/>
<evidence type="ECO:0000313" key="6">
    <source>
        <dbReference type="Proteomes" id="UP000250831"/>
    </source>
</evidence>
<protein>
    <submittedName>
        <fullName evidence="5">GDSL family lipase</fullName>
    </submittedName>
</protein>
<dbReference type="InterPro" id="IPR037459">
    <property type="entry name" value="RhgT-like"/>
</dbReference>
<dbReference type="RefSeq" id="WP_108634940.1">
    <property type="nucleotide sequence ID" value="NZ_QCXX01000004.1"/>
</dbReference>